<sequence length="774" mass="81558">MSLQDSDNNNSNNEHFNEVLKKSLASPSRRMILRGGFGLAAIGSLPMLAACGGSSAAPAIAATGIQILGTSSISLGFGATAKSLADQVTVPSGYSVQVVHATGDAINTATPAYSNTGAETDDWTFRVGDHHDGMALFYVTAAGMYSATATDRAVLAVNHESSADSHFLHPRGQTSGGVNGKKFNQFGNWDAKTRPGLEVLKEINLHGVSIVELSKDSNGHFSQINPASTLNRRISAQTVVNVTGPSAHLAGIKQLFTTKFDTTGATARGTLNNCANGTTPWGTYLTCEENFAAYTNIRTGGTAPDAKAVETRRRYGVARAPISATATAASGQGWFTPTDTADTNERFRRWDSSADGANAMNDYRNEPNTFGYVVEIDPLVSSSTPAKRAALGRFAHENAAHSNAVAGQALAFYMGCDSRNEYFYKFVSQQNWSAADVGGGMAAGDKYLSEGTLYVAKFNADGSGQWIELNISNTSIAAYNTNGFSFSNQAEVLVFARLAADAVGATKMDRPEWASVNPSNGEIYLTLTNNSASNRTPSTTDGANPRSYNDPDGNMGSGNPNGHIIRLKEVGNLASATSFNWDIFVFGAEQDSGDSVNISKLTANNDFSSPDGLWFSQSTPGLLWIQTDDGAYTDVTNCMLLAAVPGVVGDGGKITVKNSLTVNAVTTTGTQETFIGALLPDARLRRFLVGPKGSEITGLTETLDGKALYVNIQHPGEKTGAVNAANNDWIADPTKLQSQWPTNGGGLISAYGPGTRPRSATIVITRNDGGKVGL</sequence>
<dbReference type="InterPro" id="IPR006311">
    <property type="entry name" value="TAT_signal"/>
</dbReference>
<evidence type="ECO:0000313" key="3">
    <source>
        <dbReference type="Proteomes" id="UP000502041"/>
    </source>
</evidence>
<gene>
    <name evidence="2" type="ORF">HC248_01316</name>
</gene>
<dbReference type="AlphaFoldDB" id="A0A6H2H820"/>
<dbReference type="Pfam" id="PF05787">
    <property type="entry name" value="PhoX"/>
    <property type="match status" value="1"/>
</dbReference>
<dbReference type="InterPro" id="IPR008557">
    <property type="entry name" value="PhoX"/>
</dbReference>
<dbReference type="EMBL" id="CP051461">
    <property type="protein sequence ID" value="QJC56032.1"/>
    <property type="molecule type" value="Genomic_DNA"/>
</dbReference>
<accession>A0A6H2H820</accession>
<keyword evidence="3" id="KW-1185">Reference proteome</keyword>
<evidence type="ECO:0000256" key="1">
    <source>
        <dbReference type="SAM" id="MobiDB-lite"/>
    </source>
</evidence>
<organism evidence="2 3">
    <name type="scientific">Polaromonas vacuolata</name>
    <dbReference type="NCBI Taxonomy" id="37448"/>
    <lineage>
        <taxon>Bacteria</taxon>
        <taxon>Pseudomonadati</taxon>
        <taxon>Pseudomonadota</taxon>
        <taxon>Betaproteobacteria</taxon>
        <taxon>Burkholderiales</taxon>
        <taxon>Comamonadaceae</taxon>
        <taxon>Polaromonas</taxon>
    </lineage>
</organism>
<feature type="compositionally biased region" description="Polar residues" evidence="1">
    <location>
        <begin position="528"/>
        <end position="542"/>
    </location>
</feature>
<dbReference type="PROSITE" id="PS51318">
    <property type="entry name" value="TAT"/>
    <property type="match status" value="1"/>
</dbReference>
<name>A0A6H2H820_9BURK</name>
<dbReference type="Proteomes" id="UP000502041">
    <property type="component" value="Chromosome"/>
</dbReference>
<protein>
    <recommendedName>
        <fullName evidence="4">Phosphatase</fullName>
    </recommendedName>
</protein>
<reference evidence="2 3" key="1">
    <citation type="submission" date="2020-04" db="EMBL/GenBank/DDBJ databases">
        <title>Complete genome of a Psychrophilic, Marine, Gas Vacuolate Bacterium Polaromonas vacuolata KCTC 22033T.</title>
        <authorList>
            <person name="Hwang K."/>
            <person name="Kim K.M."/>
        </authorList>
    </citation>
    <scope>NUCLEOTIDE SEQUENCE [LARGE SCALE GENOMIC DNA]</scope>
    <source>
        <strain evidence="2 3">KCTC 22033</strain>
    </source>
</reference>
<feature type="region of interest" description="Disordered" evidence="1">
    <location>
        <begin position="528"/>
        <end position="561"/>
    </location>
</feature>
<evidence type="ECO:0008006" key="4">
    <source>
        <dbReference type="Google" id="ProtNLM"/>
    </source>
</evidence>
<proteinExistence type="predicted"/>
<dbReference type="KEGG" id="pvac:HC248_01316"/>
<evidence type="ECO:0000313" key="2">
    <source>
        <dbReference type="EMBL" id="QJC56032.1"/>
    </source>
</evidence>
<dbReference type="PANTHER" id="PTHR35399">
    <property type="entry name" value="SLR8030 PROTEIN"/>
    <property type="match status" value="1"/>
</dbReference>
<dbReference type="RefSeq" id="WP_168921804.1">
    <property type="nucleotide sequence ID" value="NZ_CP051461.1"/>
</dbReference>
<dbReference type="PANTHER" id="PTHR35399:SF2">
    <property type="entry name" value="DUF839 DOMAIN-CONTAINING PROTEIN"/>
    <property type="match status" value="1"/>
</dbReference>